<feature type="compositionally biased region" description="Basic and acidic residues" evidence="3">
    <location>
        <begin position="91"/>
        <end position="118"/>
    </location>
</feature>
<dbReference type="InterPro" id="IPR014810">
    <property type="entry name" value="Fcf2_C"/>
</dbReference>
<feature type="compositionally biased region" description="Polar residues" evidence="3">
    <location>
        <begin position="163"/>
        <end position="172"/>
    </location>
</feature>
<keyword evidence="6" id="KW-1185">Reference proteome</keyword>
<dbReference type="KEGG" id="cdep:91085794"/>
<evidence type="ECO:0000256" key="3">
    <source>
        <dbReference type="SAM" id="MobiDB-lite"/>
    </source>
</evidence>
<reference evidence="5" key="2">
    <citation type="journal article" date="2022" name="Elife">
        <title>Obligate sexual reproduction of a homothallic fungus closely related to the Cryptococcus pathogenic species complex.</title>
        <authorList>
            <person name="Passer A.R."/>
            <person name="Clancey S.A."/>
            <person name="Shea T."/>
            <person name="David-Palma M."/>
            <person name="Averette A.F."/>
            <person name="Boekhout T."/>
            <person name="Porcel B.M."/>
            <person name="Nowrousian M."/>
            <person name="Cuomo C.A."/>
            <person name="Sun S."/>
            <person name="Heitman J."/>
            <person name="Coelho M.A."/>
        </authorList>
    </citation>
    <scope>NUCLEOTIDE SEQUENCE</scope>
    <source>
        <strain evidence="5">CBS 7841</strain>
    </source>
</reference>
<dbReference type="Proteomes" id="UP000094043">
    <property type="component" value="Chromosome 2"/>
</dbReference>
<feature type="compositionally biased region" description="Basic and acidic residues" evidence="3">
    <location>
        <begin position="253"/>
        <end position="262"/>
    </location>
</feature>
<feature type="compositionally biased region" description="Polar residues" evidence="3">
    <location>
        <begin position="294"/>
        <end position="310"/>
    </location>
</feature>
<dbReference type="GO" id="GO:0006396">
    <property type="term" value="P:RNA processing"/>
    <property type="evidence" value="ECO:0007669"/>
    <property type="project" value="TreeGrafter"/>
</dbReference>
<evidence type="ECO:0000313" key="6">
    <source>
        <dbReference type="Proteomes" id="UP000094043"/>
    </source>
</evidence>
<reference evidence="5" key="3">
    <citation type="submission" date="2024-01" db="EMBL/GenBank/DDBJ databases">
        <authorList>
            <person name="Coelho M.A."/>
            <person name="David-Palma M."/>
            <person name="Shea T."/>
            <person name="Sun S."/>
            <person name="Cuomo C.A."/>
            <person name="Heitman J."/>
        </authorList>
    </citation>
    <scope>NUCLEOTIDE SEQUENCE</scope>
    <source>
        <strain evidence="5">CBS 7841</strain>
    </source>
</reference>
<feature type="compositionally biased region" description="Low complexity" evidence="3">
    <location>
        <begin position="203"/>
        <end position="215"/>
    </location>
</feature>
<dbReference type="GO" id="GO:0005730">
    <property type="term" value="C:nucleolus"/>
    <property type="evidence" value="ECO:0007669"/>
    <property type="project" value="UniProtKB-SubCell"/>
</dbReference>
<dbReference type="AlphaFoldDB" id="A0AAJ8M0B1"/>
<feature type="domain" description="Fcf2 pre-rRNA processing C-terminal" evidence="4">
    <location>
        <begin position="335"/>
        <end position="433"/>
    </location>
</feature>
<comment type="subcellular location">
    <subcellularLocation>
        <location evidence="1">Nucleus</location>
        <location evidence="1">Nucleolus</location>
    </subcellularLocation>
</comment>
<reference evidence="5" key="1">
    <citation type="submission" date="2016-06" db="EMBL/GenBank/DDBJ databases">
        <authorList>
            <person name="Cuomo C."/>
            <person name="Litvintseva A."/>
            <person name="Heitman J."/>
            <person name="Chen Y."/>
            <person name="Sun S."/>
            <person name="Springer D."/>
            <person name="Dromer F."/>
            <person name="Young S."/>
            <person name="Zeng Q."/>
            <person name="Chapman S."/>
            <person name="Gujja S."/>
            <person name="Saif S."/>
            <person name="Birren B."/>
        </authorList>
    </citation>
    <scope>NUCLEOTIDE SEQUENCE</scope>
    <source>
        <strain evidence="5">CBS 7841</strain>
    </source>
</reference>
<proteinExistence type="predicted"/>
<feature type="compositionally biased region" description="Acidic residues" evidence="3">
    <location>
        <begin position="216"/>
        <end position="226"/>
    </location>
</feature>
<accession>A0AAJ8M0B1</accession>
<feature type="region of interest" description="Disordered" evidence="3">
    <location>
        <begin position="81"/>
        <end position="172"/>
    </location>
</feature>
<feature type="region of interest" description="Disordered" evidence="3">
    <location>
        <begin position="191"/>
        <end position="320"/>
    </location>
</feature>
<evidence type="ECO:0000256" key="2">
    <source>
        <dbReference type="ARBA" id="ARBA00023242"/>
    </source>
</evidence>
<dbReference type="PANTHER" id="PTHR21686:SF12">
    <property type="entry name" value="DEOXYNUCLEOTIDYLTRANSFERASE TERMINAL-INTERACTING PROTEIN 2"/>
    <property type="match status" value="1"/>
</dbReference>
<evidence type="ECO:0000313" key="5">
    <source>
        <dbReference type="EMBL" id="WVN86417.1"/>
    </source>
</evidence>
<dbReference type="EMBL" id="CP143785">
    <property type="protein sequence ID" value="WVN86417.1"/>
    <property type="molecule type" value="Genomic_DNA"/>
</dbReference>
<evidence type="ECO:0000259" key="4">
    <source>
        <dbReference type="Pfam" id="PF08698"/>
    </source>
</evidence>
<name>A0AAJ8M0B1_9TREE</name>
<sequence>MPTPRITRSPILTPLSIRTRATPQPPYSTSCSPSHHKTADELALEEAASILHTPAMRLRSTASMSPEVLDSGSARALRHQRLTQARQGGEAQRERSQNPQINDREKKKDEQAVSRDDSLANLTHRACAEGVTEDEDDEASRELGGVSGLSDSGSIQIVEHGENNQSEDVPLSASLSTGQIFAQAGDRVKFEASESVTGSETVSGRSSSDSLSSSDSDTESDSESDSDAQSHSTKTVAADQGSSKGESDGEQDLMLRFDKDQLNNDEAPIPDLSIPKLPQNYLASTKDTRAAHSASVQPSRRPSQPFTNGLESLELDDRPYERPLTKQEKALQPRKATISQLWASIPTPRVDLLPQMKKDYQALALANTLDPKRFMKNGSKSNKVPESFAFGTMVETSRRLKDTTITKESKYRPGQVVQNIIRDEHMDTYAKRKYDDLQWSKMENGRGKGWKKRAKWQ</sequence>
<protein>
    <recommendedName>
        <fullName evidence="4">Fcf2 pre-rRNA processing C-terminal domain-containing protein</fullName>
    </recommendedName>
</protein>
<feature type="region of interest" description="Disordered" evidence="3">
    <location>
        <begin position="1"/>
        <end position="40"/>
    </location>
</feature>
<feature type="compositionally biased region" description="Polar residues" evidence="3">
    <location>
        <begin position="19"/>
        <end position="33"/>
    </location>
</feature>
<dbReference type="GO" id="GO:0003723">
    <property type="term" value="F:RNA binding"/>
    <property type="evidence" value="ECO:0007669"/>
    <property type="project" value="TreeGrafter"/>
</dbReference>
<dbReference type="Pfam" id="PF08698">
    <property type="entry name" value="Fcf2"/>
    <property type="match status" value="1"/>
</dbReference>
<dbReference type="GeneID" id="91085794"/>
<dbReference type="PANTHER" id="PTHR21686">
    <property type="entry name" value="DEOXYNUCLEOTIDYLTRANSFERASE TERMINAL-INTERACTING PROTEIN 2"/>
    <property type="match status" value="1"/>
</dbReference>
<keyword evidence="2" id="KW-0539">Nucleus</keyword>
<dbReference type="RefSeq" id="XP_066067117.1">
    <property type="nucleotide sequence ID" value="XM_066211020.1"/>
</dbReference>
<evidence type="ECO:0000256" key="1">
    <source>
        <dbReference type="ARBA" id="ARBA00004604"/>
    </source>
</evidence>
<gene>
    <name evidence="5" type="ORF">L203_101581</name>
</gene>
<organism evidence="5 6">
    <name type="scientific">Cryptococcus depauperatus CBS 7841</name>
    <dbReference type="NCBI Taxonomy" id="1295531"/>
    <lineage>
        <taxon>Eukaryota</taxon>
        <taxon>Fungi</taxon>
        <taxon>Dikarya</taxon>
        <taxon>Basidiomycota</taxon>
        <taxon>Agaricomycotina</taxon>
        <taxon>Tremellomycetes</taxon>
        <taxon>Tremellales</taxon>
        <taxon>Cryptococcaceae</taxon>
        <taxon>Cryptococcus</taxon>
    </lineage>
</organism>
<dbReference type="InterPro" id="IPR039883">
    <property type="entry name" value="Fcf2/DNTTIP2"/>
</dbReference>